<feature type="domain" description="ABC transmembrane type-1" evidence="11">
    <location>
        <begin position="26"/>
        <end position="221"/>
    </location>
</feature>
<accession>A0A3N1MF55</accession>
<protein>
    <submittedName>
        <fullName evidence="12">Polar amino acid transport system permease protein</fullName>
    </submittedName>
</protein>
<evidence type="ECO:0000256" key="10">
    <source>
        <dbReference type="RuleBase" id="RU363032"/>
    </source>
</evidence>
<dbReference type="GO" id="GO:0022857">
    <property type="term" value="F:transmembrane transporter activity"/>
    <property type="evidence" value="ECO:0007669"/>
    <property type="project" value="InterPro"/>
</dbReference>
<dbReference type="EMBL" id="RJKX01000011">
    <property type="protein sequence ID" value="ROQ01959.1"/>
    <property type="molecule type" value="Genomic_DNA"/>
</dbReference>
<dbReference type="PANTHER" id="PTHR30614:SF20">
    <property type="entry name" value="GLUTAMINE TRANSPORT SYSTEM PERMEASE PROTEIN GLNP"/>
    <property type="match status" value="1"/>
</dbReference>
<evidence type="ECO:0000256" key="1">
    <source>
        <dbReference type="ARBA" id="ARBA00003159"/>
    </source>
</evidence>
<evidence type="ECO:0000256" key="5">
    <source>
        <dbReference type="ARBA" id="ARBA00022475"/>
    </source>
</evidence>
<dbReference type="PROSITE" id="PS50928">
    <property type="entry name" value="ABC_TM1"/>
    <property type="match status" value="1"/>
</dbReference>
<organism evidence="12 13">
    <name type="scientific">Stella humosa</name>
    <dbReference type="NCBI Taxonomy" id="94"/>
    <lineage>
        <taxon>Bacteria</taxon>
        <taxon>Pseudomonadati</taxon>
        <taxon>Pseudomonadota</taxon>
        <taxon>Alphaproteobacteria</taxon>
        <taxon>Rhodospirillales</taxon>
        <taxon>Stellaceae</taxon>
        <taxon>Stella</taxon>
    </lineage>
</organism>
<evidence type="ECO:0000256" key="9">
    <source>
        <dbReference type="ARBA" id="ARBA00023136"/>
    </source>
</evidence>
<dbReference type="AlphaFoldDB" id="A0A3N1MF55"/>
<dbReference type="InterPro" id="IPR010065">
    <property type="entry name" value="AA_ABC_transptr_permease_3TM"/>
</dbReference>
<evidence type="ECO:0000256" key="8">
    <source>
        <dbReference type="ARBA" id="ARBA00022989"/>
    </source>
</evidence>
<dbReference type="GO" id="GO:0043190">
    <property type="term" value="C:ATP-binding cassette (ABC) transporter complex"/>
    <property type="evidence" value="ECO:0007669"/>
    <property type="project" value="InterPro"/>
</dbReference>
<keyword evidence="4 10" id="KW-0813">Transport</keyword>
<evidence type="ECO:0000313" key="12">
    <source>
        <dbReference type="EMBL" id="ROQ01959.1"/>
    </source>
</evidence>
<evidence type="ECO:0000256" key="3">
    <source>
        <dbReference type="ARBA" id="ARBA00010072"/>
    </source>
</evidence>
<evidence type="ECO:0000259" key="11">
    <source>
        <dbReference type="PROSITE" id="PS50928"/>
    </source>
</evidence>
<dbReference type="Gene3D" id="1.10.3720.10">
    <property type="entry name" value="MetI-like"/>
    <property type="match status" value="1"/>
</dbReference>
<keyword evidence="8 10" id="KW-1133">Transmembrane helix</keyword>
<keyword evidence="7" id="KW-0029">Amino-acid transport</keyword>
<evidence type="ECO:0000256" key="7">
    <source>
        <dbReference type="ARBA" id="ARBA00022970"/>
    </source>
</evidence>
<dbReference type="InterPro" id="IPR043429">
    <property type="entry name" value="ArtM/GltK/GlnP/TcyL/YhdX-like"/>
</dbReference>
<sequence>MFSQNLREMLDLALFWEYRQILLAGLAFNFYVFAASALVAVSLGFLAALGRVNPLRPLRWLGAIHVETFRNAPDYVMLVWVHFVLPLLLSQMLGQRITFAPFVSAVIALGLVYSGYLAETFRTGIQAVPKGQVEAARACGMGGALIMRRIILPQAVRMMLPEAMNNFVSLFKATTIVSLITVPDLMYRVSMVTQQEMRPLPLYTGAAITYFLLIWVVAALARAGSERWRRKIWA</sequence>
<dbReference type="OrthoDB" id="9815029at2"/>
<dbReference type="PANTHER" id="PTHR30614">
    <property type="entry name" value="MEMBRANE COMPONENT OF AMINO ACID ABC TRANSPORTER"/>
    <property type="match status" value="1"/>
</dbReference>
<feature type="transmembrane region" description="Helical" evidence="10">
    <location>
        <begin position="202"/>
        <end position="221"/>
    </location>
</feature>
<evidence type="ECO:0000256" key="6">
    <source>
        <dbReference type="ARBA" id="ARBA00022692"/>
    </source>
</evidence>
<comment type="subcellular location">
    <subcellularLocation>
        <location evidence="2">Cell inner membrane</location>
        <topology evidence="2">Multi-pass membrane protein</topology>
    </subcellularLocation>
    <subcellularLocation>
        <location evidence="10">Cell membrane</location>
        <topology evidence="10">Multi-pass membrane protein</topology>
    </subcellularLocation>
</comment>
<dbReference type="InterPro" id="IPR035906">
    <property type="entry name" value="MetI-like_sf"/>
</dbReference>
<name>A0A3N1MF55_9PROT</name>
<comment type="function">
    <text evidence="1">Part of the binding-protein-dependent transport system for glutamine; probably responsible for the translocation of the substrate across the membrane.</text>
</comment>
<evidence type="ECO:0000256" key="2">
    <source>
        <dbReference type="ARBA" id="ARBA00004429"/>
    </source>
</evidence>
<feature type="transmembrane region" description="Helical" evidence="10">
    <location>
        <begin position="97"/>
        <end position="115"/>
    </location>
</feature>
<comment type="caution">
    <text evidence="12">The sequence shown here is derived from an EMBL/GenBank/DDBJ whole genome shotgun (WGS) entry which is preliminary data.</text>
</comment>
<feature type="transmembrane region" description="Helical" evidence="10">
    <location>
        <begin position="21"/>
        <end position="52"/>
    </location>
</feature>
<proteinExistence type="inferred from homology"/>
<keyword evidence="9 10" id="KW-0472">Membrane</keyword>
<dbReference type="SUPFAM" id="SSF161098">
    <property type="entry name" value="MetI-like"/>
    <property type="match status" value="1"/>
</dbReference>
<reference evidence="12 13" key="1">
    <citation type="submission" date="2018-11" db="EMBL/GenBank/DDBJ databases">
        <title>Genomic Encyclopedia of Type Strains, Phase IV (KMG-IV): sequencing the most valuable type-strain genomes for metagenomic binning, comparative biology and taxonomic classification.</title>
        <authorList>
            <person name="Goeker M."/>
        </authorList>
    </citation>
    <scope>NUCLEOTIDE SEQUENCE [LARGE SCALE GENOMIC DNA]</scope>
    <source>
        <strain evidence="12 13">DSM 5900</strain>
    </source>
</reference>
<feature type="transmembrane region" description="Helical" evidence="10">
    <location>
        <begin position="163"/>
        <end position="182"/>
    </location>
</feature>
<dbReference type="NCBIfam" id="TIGR01726">
    <property type="entry name" value="HEQRo_perm_3TM"/>
    <property type="match status" value="1"/>
</dbReference>
<dbReference type="CDD" id="cd06261">
    <property type="entry name" value="TM_PBP2"/>
    <property type="match status" value="1"/>
</dbReference>
<keyword evidence="6 10" id="KW-0812">Transmembrane</keyword>
<dbReference type="InterPro" id="IPR000515">
    <property type="entry name" value="MetI-like"/>
</dbReference>
<gene>
    <name evidence="12" type="ORF">EDC65_1146</name>
</gene>
<evidence type="ECO:0000256" key="4">
    <source>
        <dbReference type="ARBA" id="ARBA00022448"/>
    </source>
</evidence>
<dbReference type="GO" id="GO:0006865">
    <property type="term" value="P:amino acid transport"/>
    <property type="evidence" value="ECO:0007669"/>
    <property type="project" value="UniProtKB-KW"/>
</dbReference>
<dbReference type="Pfam" id="PF00528">
    <property type="entry name" value="BPD_transp_1"/>
    <property type="match status" value="1"/>
</dbReference>
<evidence type="ECO:0000313" key="13">
    <source>
        <dbReference type="Proteomes" id="UP000278222"/>
    </source>
</evidence>
<dbReference type="RefSeq" id="WP_123688665.1">
    <property type="nucleotide sequence ID" value="NZ_AP019700.1"/>
</dbReference>
<keyword evidence="5" id="KW-1003">Cell membrane</keyword>
<keyword evidence="13" id="KW-1185">Reference proteome</keyword>
<comment type="similarity">
    <text evidence="3">Belongs to the binding-protein-dependent transport system permease family. HisMQ subfamily.</text>
</comment>
<dbReference type="Proteomes" id="UP000278222">
    <property type="component" value="Unassembled WGS sequence"/>
</dbReference>